<comment type="similarity">
    <text evidence="1">Belongs to the glycosyltransferase 2 family.</text>
</comment>
<gene>
    <name evidence="5" type="ORF">GXP69_11420</name>
</gene>
<dbReference type="PANTHER" id="PTHR43685:SF5">
    <property type="entry name" value="GLYCOSYLTRANSFERASE EPSE-RELATED"/>
    <property type="match status" value="1"/>
</dbReference>
<organism evidence="5 6">
    <name type="scientific">Pontibacter burrus</name>
    <dbReference type="NCBI Taxonomy" id="2704466"/>
    <lineage>
        <taxon>Bacteria</taxon>
        <taxon>Pseudomonadati</taxon>
        <taxon>Bacteroidota</taxon>
        <taxon>Cytophagia</taxon>
        <taxon>Cytophagales</taxon>
        <taxon>Hymenobacteraceae</taxon>
        <taxon>Pontibacter</taxon>
    </lineage>
</organism>
<dbReference type="InterPro" id="IPR029044">
    <property type="entry name" value="Nucleotide-diphossugar_trans"/>
</dbReference>
<evidence type="ECO:0000313" key="5">
    <source>
        <dbReference type="EMBL" id="NEM98306.1"/>
    </source>
</evidence>
<accession>A0A6B3LVI8</accession>
<dbReference type="Proteomes" id="UP000474777">
    <property type="component" value="Unassembled WGS sequence"/>
</dbReference>
<dbReference type="InterPro" id="IPR001173">
    <property type="entry name" value="Glyco_trans_2-like"/>
</dbReference>
<name>A0A6B3LVI8_9BACT</name>
<feature type="domain" description="Glycosyltransferase 2-like" evidence="4">
    <location>
        <begin position="7"/>
        <end position="173"/>
    </location>
</feature>
<evidence type="ECO:0000256" key="3">
    <source>
        <dbReference type="ARBA" id="ARBA00022679"/>
    </source>
</evidence>
<dbReference type="SUPFAM" id="SSF53448">
    <property type="entry name" value="Nucleotide-diphospho-sugar transferases"/>
    <property type="match status" value="1"/>
</dbReference>
<dbReference type="GO" id="GO:0016757">
    <property type="term" value="F:glycosyltransferase activity"/>
    <property type="evidence" value="ECO:0007669"/>
    <property type="project" value="UniProtKB-KW"/>
</dbReference>
<dbReference type="Pfam" id="PF00535">
    <property type="entry name" value="Glycos_transf_2"/>
    <property type="match status" value="1"/>
</dbReference>
<dbReference type="InterPro" id="IPR050834">
    <property type="entry name" value="Glycosyltransf_2"/>
</dbReference>
<keyword evidence="3 5" id="KW-0808">Transferase</keyword>
<sequence>MPLPRVSIICLCYNHERFLKEALDSALAQTYPNLELIVVDDSSTDNSPTIIDEYCRRFPQISFISTGQNVGNTKAFNIGWRASEGEFIIDFATDDVLLPDRVEKQVNQFLALDKSYGVVYSDAAYIDDHSNFLHLHSQKYKPSLDADVFREVLKRYFICPPTMMMRREVLEELNGYDETLAYEDFDFWVRSARNWNYSYLPEITTKRRLHHNSLSAKYYTSDGKMLRSTLEVCQKAVKLLRTKDEKTALIQRLKYEIRHAYLTNHFTETKQFLKLLRDITPNPGVISQLITRLSNSEISLSFIRRLYYSLRYGKS</sequence>
<evidence type="ECO:0000259" key="4">
    <source>
        <dbReference type="Pfam" id="PF00535"/>
    </source>
</evidence>
<reference evidence="5 6" key="1">
    <citation type="submission" date="2020-02" db="EMBL/GenBank/DDBJ databases">
        <authorList>
            <person name="Kim M.K."/>
        </authorList>
    </citation>
    <scope>NUCLEOTIDE SEQUENCE [LARGE SCALE GENOMIC DNA]</scope>
    <source>
        <strain evidence="5 6">BT327</strain>
    </source>
</reference>
<evidence type="ECO:0000256" key="2">
    <source>
        <dbReference type="ARBA" id="ARBA00022676"/>
    </source>
</evidence>
<dbReference type="Gene3D" id="3.90.550.10">
    <property type="entry name" value="Spore Coat Polysaccharide Biosynthesis Protein SpsA, Chain A"/>
    <property type="match status" value="1"/>
</dbReference>
<comment type="caution">
    <text evidence="5">The sequence shown here is derived from an EMBL/GenBank/DDBJ whole genome shotgun (WGS) entry which is preliminary data.</text>
</comment>
<dbReference type="EMBL" id="JAAGWD010000004">
    <property type="protein sequence ID" value="NEM98306.1"/>
    <property type="molecule type" value="Genomic_DNA"/>
</dbReference>
<evidence type="ECO:0000313" key="6">
    <source>
        <dbReference type="Proteomes" id="UP000474777"/>
    </source>
</evidence>
<evidence type="ECO:0000256" key="1">
    <source>
        <dbReference type="ARBA" id="ARBA00006739"/>
    </source>
</evidence>
<protein>
    <submittedName>
        <fullName evidence="5">Glycosyltransferase</fullName>
    </submittedName>
</protein>
<keyword evidence="2" id="KW-0328">Glycosyltransferase</keyword>
<keyword evidence="6" id="KW-1185">Reference proteome</keyword>
<dbReference type="PANTHER" id="PTHR43685">
    <property type="entry name" value="GLYCOSYLTRANSFERASE"/>
    <property type="match status" value="1"/>
</dbReference>
<proteinExistence type="inferred from homology"/>
<dbReference type="AlphaFoldDB" id="A0A6B3LVI8"/>
<dbReference type="RefSeq" id="WP_163915188.1">
    <property type="nucleotide sequence ID" value="NZ_JAAGWD010000004.1"/>
</dbReference>